<dbReference type="Pfam" id="PF00788">
    <property type="entry name" value="RA"/>
    <property type="match status" value="1"/>
</dbReference>
<dbReference type="GO" id="GO:0031267">
    <property type="term" value="F:small GTPase binding"/>
    <property type="evidence" value="ECO:0007669"/>
    <property type="project" value="TreeGrafter"/>
</dbReference>
<gene>
    <name evidence="8" type="ORF">V9T40_009034</name>
</gene>
<dbReference type="Pfam" id="PF23268">
    <property type="entry name" value="RIN1"/>
    <property type="match status" value="1"/>
</dbReference>
<feature type="region of interest" description="Disordered" evidence="4">
    <location>
        <begin position="764"/>
        <end position="800"/>
    </location>
</feature>
<dbReference type="GO" id="GO:0005829">
    <property type="term" value="C:cytosol"/>
    <property type="evidence" value="ECO:0007669"/>
    <property type="project" value="TreeGrafter"/>
</dbReference>
<dbReference type="Pfam" id="PF02204">
    <property type="entry name" value="VPS9"/>
    <property type="match status" value="1"/>
</dbReference>
<dbReference type="InterPro" id="IPR003123">
    <property type="entry name" value="VPS9"/>
</dbReference>
<evidence type="ECO:0000259" key="6">
    <source>
        <dbReference type="PROSITE" id="PS50200"/>
    </source>
</evidence>
<feature type="region of interest" description="Disordered" evidence="4">
    <location>
        <begin position="665"/>
        <end position="685"/>
    </location>
</feature>
<feature type="region of interest" description="Disordered" evidence="4">
    <location>
        <begin position="559"/>
        <end position="616"/>
    </location>
</feature>
<feature type="compositionally biased region" description="Low complexity" evidence="4">
    <location>
        <begin position="891"/>
        <end position="908"/>
    </location>
</feature>
<evidence type="ECO:0000256" key="4">
    <source>
        <dbReference type="SAM" id="MobiDB-lite"/>
    </source>
</evidence>
<keyword evidence="3" id="KW-0727">SH2 domain</keyword>
<sequence>MTDMNRSRTERSNGDAFLEPYMQGLSNDVHHATAFDDVSNENCNVLKKRLQEEYLGNDDRASSISSPVTSLDTPLDERTEPHFGLLAGSQGSLNQLICEDDCSDSGSENSSLVGDEETKCDITLVERLIRSHPIWFLPGILRAGAFHLLQGKEDGNFVVRKSSQNSTMAISVRLPTGKGPYIEHYLIQVYEDGQFGLESSDNKFPTIPLLIAYYCQCCDELPVQLTLPRAIREAKNRQKLTSLALLGQEFWRYPMANPGQSFKLENESPVSLPSMSVRDSNAAISNTPFSNSSSSNSPASSFSSSSFESNSSIPLEESSSPLCNNLKSTFKGSPSFSSMPYNEIGIPVSPESPSSLPVESSQSQVINVRQRRPTPPNSLNLACTTSSTIVKTENNRADSNSPSLIQLVTPSSKTPPPPPPRWTKPPVINSTSASSNFTVTTTLTVSVNKETQSSSSDPKTTSFQISSSERTEKQMIHTKTLTSSLPAIAPVPLPRLHIPAVTSPTSPSTVSESNRPFRRHRRARESSHYQESDITYHCSPLADKASDYEDIWGPDNIHFSTFKPQPPPRSLPFSSLDDFSTKNVSKKSTTTATGSTSPQPDILESSPSASLVSPVSLPDMPINGSLVSKHRFGPAFTGNGADPPSLISPSAPAAVTPVTPAVAEPQTPVQSASTPVEPKTGSPFYAEPADAIKQAAALRRRIKPAGSNSSQALARNRHSDPTLLHQWPPSIADGGMLERIDSKEELITTNGSFSTSVDNLVTFPNSRRKSGGNSAAVKNIKPIDPPKVVPPSRGKGGNEIWPVDSSWEFFGHEIDNEGDTKSDSPKNIRDTERVEAEELKAEGENSNERTLTVQEMIFQRLPSLRLSPVLNSSLLTENSGKNAETDDLNCSNASSNHTNDSNNNSNNSEKIYHNGLSVLSQISDTSDTQTEFSEPWDCSQWEHLLNDESSAQVIRCKSFRERLDPLLSPPRLKALSKTREENSTPGATVRSYALKLAADKDTVFAKAIENFIACTKESRETRPQVVMRNMRQFMSGMKNYLVTHGEREFNKEVENERNRLKSTEFLNLDAILEGVMHKLVVTPLKHHLCDLFVKAFEENGAIKALGENIVYARTKTPHDLGLKRKLDLPTTEDLQEISSLFQELQAADSPLVKLECLLKAISNIFNSVKKYNPVLNGGLGADDFLPIFVWVLVQTGLVSAEIEAEYMWGLLHPSLLSGEGGYYLTTLSSAVDVLKNFRHFSNNDNRSEMTQEPWAFTHVFKVLIPNELNGSLLTKTLPLRPNMTTKEISRIIALKLRITNPQDFALYQLVEGEESPLNDGDYPQDVKTKHVTKGKRCLFAYKRIDAKIAWPN</sequence>
<feature type="region of interest" description="Disordered" evidence="4">
    <location>
        <begin position="877"/>
        <end position="910"/>
    </location>
</feature>
<dbReference type="GO" id="GO:0005085">
    <property type="term" value="F:guanyl-nucleotide exchange factor activity"/>
    <property type="evidence" value="ECO:0007669"/>
    <property type="project" value="InterPro"/>
</dbReference>
<feature type="region of interest" description="Disordered" evidence="4">
    <location>
        <begin position="286"/>
        <end position="319"/>
    </location>
</feature>
<feature type="compositionally biased region" description="Low complexity" evidence="4">
    <location>
        <begin position="581"/>
        <end position="597"/>
    </location>
</feature>
<organism evidence="8 9">
    <name type="scientific">Parthenolecanium corni</name>
    <dbReference type="NCBI Taxonomy" id="536013"/>
    <lineage>
        <taxon>Eukaryota</taxon>
        <taxon>Metazoa</taxon>
        <taxon>Ecdysozoa</taxon>
        <taxon>Arthropoda</taxon>
        <taxon>Hexapoda</taxon>
        <taxon>Insecta</taxon>
        <taxon>Pterygota</taxon>
        <taxon>Neoptera</taxon>
        <taxon>Paraneoptera</taxon>
        <taxon>Hemiptera</taxon>
        <taxon>Sternorrhyncha</taxon>
        <taxon>Coccoidea</taxon>
        <taxon>Coccidae</taxon>
        <taxon>Parthenolecanium</taxon>
    </lineage>
</organism>
<dbReference type="EMBL" id="JBBCAQ010000010">
    <property type="protein sequence ID" value="KAK7601593.1"/>
    <property type="molecule type" value="Genomic_DNA"/>
</dbReference>
<dbReference type="SMART" id="SM00314">
    <property type="entry name" value="RA"/>
    <property type="match status" value="1"/>
</dbReference>
<feature type="compositionally biased region" description="Low complexity" evidence="4">
    <location>
        <begin position="605"/>
        <end position="616"/>
    </location>
</feature>
<feature type="compositionally biased region" description="Pro residues" evidence="4">
    <location>
        <begin position="413"/>
        <end position="423"/>
    </location>
</feature>
<dbReference type="Gene3D" id="1.20.1050.80">
    <property type="entry name" value="VPS9 domain"/>
    <property type="match status" value="1"/>
</dbReference>
<dbReference type="PROSITE" id="PS51205">
    <property type="entry name" value="VPS9"/>
    <property type="match status" value="1"/>
</dbReference>
<dbReference type="InterPro" id="IPR037191">
    <property type="entry name" value="VPS9_dom_sf"/>
</dbReference>
<dbReference type="InterPro" id="IPR036860">
    <property type="entry name" value="SH2_dom_sf"/>
</dbReference>
<keyword evidence="9" id="KW-1185">Reference proteome</keyword>
<evidence type="ECO:0000256" key="2">
    <source>
        <dbReference type="ARBA" id="ARBA00022468"/>
    </source>
</evidence>
<evidence type="ECO:0000313" key="9">
    <source>
        <dbReference type="Proteomes" id="UP001367676"/>
    </source>
</evidence>
<feature type="compositionally biased region" description="Polar residues" evidence="4">
    <location>
        <begin position="448"/>
        <end position="468"/>
    </location>
</feature>
<dbReference type="PROSITE" id="PS50200">
    <property type="entry name" value="RA"/>
    <property type="match status" value="1"/>
</dbReference>
<evidence type="ECO:0000313" key="8">
    <source>
        <dbReference type="EMBL" id="KAK7601593.1"/>
    </source>
</evidence>
<feature type="region of interest" description="Disordered" evidence="4">
    <location>
        <begin position="448"/>
        <end position="472"/>
    </location>
</feature>
<comment type="caution">
    <text evidence="8">The sequence shown here is derived from an EMBL/GenBank/DDBJ whole genome shotgun (WGS) entry which is preliminary data.</text>
</comment>
<dbReference type="SUPFAM" id="SSF109993">
    <property type="entry name" value="VPS9 domain"/>
    <property type="match status" value="1"/>
</dbReference>
<dbReference type="GO" id="GO:0005096">
    <property type="term" value="F:GTPase activator activity"/>
    <property type="evidence" value="ECO:0007669"/>
    <property type="project" value="UniProtKB-KW"/>
</dbReference>
<dbReference type="GO" id="GO:0007165">
    <property type="term" value="P:signal transduction"/>
    <property type="evidence" value="ECO:0007669"/>
    <property type="project" value="InterPro"/>
</dbReference>
<proteinExistence type="inferred from homology"/>
<dbReference type="Gene3D" id="3.30.505.10">
    <property type="entry name" value="SH2 domain"/>
    <property type="match status" value="1"/>
</dbReference>
<dbReference type="Proteomes" id="UP001367676">
    <property type="component" value="Unassembled WGS sequence"/>
</dbReference>
<dbReference type="CDD" id="cd01776">
    <property type="entry name" value="RA_Rin"/>
    <property type="match status" value="1"/>
</dbReference>
<feature type="region of interest" description="Disordered" evidence="4">
    <location>
        <begin position="704"/>
        <end position="730"/>
    </location>
</feature>
<feature type="region of interest" description="Disordered" evidence="4">
    <location>
        <begin position="499"/>
        <end position="531"/>
    </location>
</feature>
<dbReference type="InterPro" id="IPR000980">
    <property type="entry name" value="SH2"/>
</dbReference>
<name>A0AAN9Y6E9_9HEMI</name>
<feature type="compositionally biased region" description="Polar residues" evidence="4">
    <location>
        <begin position="377"/>
        <end position="408"/>
    </location>
</feature>
<evidence type="ECO:0000259" key="7">
    <source>
        <dbReference type="PROSITE" id="PS51205"/>
    </source>
</evidence>
<dbReference type="GO" id="GO:0016192">
    <property type="term" value="P:vesicle-mediated transport"/>
    <property type="evidence" value="ECO:0007669"/>
    <property type="project" value="InterPro"/>
</dbReference>
<dbReference type="Pfam" id="PF00017">
    <property type="entry name" value="SH2"/>
    <property type="match status" value="1"/>
</dbReference>
<dbReference type="SMART" id="SM00252">
    <property type="entry name" value="SH2"/>
    <property type="match status" value="1"/>
</dbReference>
<evidence type="ECO:0000259" key="5">
    <source>
        <dbReference type="PROSITE" id="PS50001"/>
    </source>
</evidence>
<protein>
    <recommendedName>
        <fullName evidence="10">Protein sprint</fullName>
    </recommendedName>
</protein>
<dbReference type="PANTHER" id="PTHR23101:SF104">
    <property type="entry name" value="PROTEIN SPRINT"/>
    <property type="match status" value="1"/>
</dbReference>
<accession>A0AAN9Y6E9</accession>
<feature type="domain" description="SH2" evidence="5">
    <location>
        <begin position="135"/>
        <end position="229"/>
    </location>
</feature>
<evidence type="ECO:0000256" key="1">
    <source>
        <dbReference type="ARBA" id="ARBA00006919"/>
    </source>
</evidence>
<reference evidence="8 9" key="1">
    <citation type="submission" date="2024-03" db="EMBL/GenBank/DDBJ databases">
        <title>Adaptation during the transition from Ophiocordyceps entomopathogen to insect associate is accompanied by gene loss and intensified selection.</title>
        <authorList>
            <person name="Ward C.M."/>
            <person name="Onetto C.A."/>
            <person name="Borneman A.R."/>
        </authorList>
    </citation>
    <scope>NUCLEOTIDE SEQUENCE [LARGE SCALE GENOMIC DNA]</scope>
    <source>
        <strain evidence="8">AWRI1</strain>
        <tissue evidence="8">Single Adult Female</tissue>
    </source>
</reference>
<evidence type="ECO:0008006" key="10">
    <source>
        <dbReference type="Google" id="ProtNLM"/>
    </source>
</evidence>
<evidence type="ECO:0000256" key="3">
    <source>
        <dbReference type="PROSITE-ProRule" id="PRU00191"/>
    </source>
</evidence>
<feature type="region of interest" description="Disordered" evidence="4">
    <location>
        <begin position="347"/>
        <end position="433"/>
    </location>
</feature>
<feature type="domain" description="Ras-associating" evidence="6">
    <location>
        <begin position="1256"/>
        <end position="1346"/>
    </location>
</feature>
<dbReference type="PROSITE" id="PS50001">
    <property type="entry name" value="SH2"/>
    <property type="match status" value="1"/>
</dbReference>
<feature type="compositionally biased region" description="Low complexity" evidence="4">
    <location>
        <begin position="347"/>
        <end position="365"/>
    </location>
</feature>
<dbReference type="SUPFAM" id="SSF55550">
    <property type="entry name" value="SH2 domain"/>
    <property type="match status" value="1"/>
</dbReference>
<dbReference type="InterPro" id="IPR000159">
    <property type="entry name" value="RA_dom"/>
</dbReference>
<keyword evidence="2" id="KW-0343">GTPase activation</keyword>
<dbReference type="InterPro" id="IPR045046">
    <property type="entry name" value="Vps9-like"/>
</dbReference>
<dbReference type="CDD" id="cd00173">
    <property type="entry name" value="SH2"/>
    <property type="match status" value="1"/>
</dbReference>
<dbReference type="PANTHER" id="PTHR23101">
    <property type="entry name" value="RAB GDP/GTP EXCHANGE FACTOR"/>
    <property type="match status" value="1"/>
</dbReference>
<comment type="similarity">
    <text evidence="1">Belongs to the RIN (Ras interaction/interference) family.</text>
</comment>
<dbReference type="SMART" id="SM00167">
    <property type="entry name" value="VPS9"/>
    <property type="match status" value="1"/>
</dbReference>
<dbReference type="GO" id="GO:0030139">
    <property type="term" value="C:endocytic vesicle"/>
    <property type="evidence" value="ECO:0007669"/>
    <property type="project" value="TreeGrafter"/>
</dbReference>
<feature type="compositionally biased region" description="Low complexity" evidence="4">
    <location>
        <begin position="501"/>
        <end position="511"/>
    </location>
</feature>
<feature type="domain" description="VPS9" evidence="7">
    <location>
        <begin position="1099"/>
        <end position="1243"/>
    </location>
</feature>